<proteinExistence type="predicted"/>
<evidence type="ECO:0000256" key="3">
    <source>
        <dbReference type="ARBA" id="ARBA00022989"/>
    </source>
</evidence>
<comment type="subcellular location">
    <subcellularLocation>
        <location evidence="1">Membrane</location>
        <topology evidence="1">Multi-pass membrane protein</topology>
    </subcellularLocation>
</comment>
<dbReference type="RefSeq" id="WP_058025958.1">
    <property type="nucleotide sequence ID" value="NZ_LNDJ01000133.1"/>
</dbReference>
<dbReference type="AlphaFoldDB" id="A0A0T6DMQ0"/>
<feature type="transmembrane region" description="Helical" evidence="5">
    <location>
        <begin position="30"/>
        <end position="48"/>
    </location>
</feature>
<evidence type="ECO:0000256" key="4">
    <source>
        <dbReference type="ARBA" id="ARBA00023136"/>
    </source>
</evidence>
<comment type="caution">
    <text evidence="6">The sequence shown here is derived from an EMBL/GenBank/DDBJ whole genome shotgun (WGS) entry which is preliminary data.</text>
</comment>
<dbReference type="GO" id="GO:0016020">
    <property type="term" value="C:membrane"/>
    <property type="evidence" value="ECO:0007669"/>
    <property type="project" value="UniProtKB-SubCell"/>
</dbReference>
<dbReference type="EMBL" id="LNDJ01000133">
    <property type="protein sequence ID" value="KRU21244.1"/>
    <property type="molecule type" value="Genomic_DNA"/>
</dbReference>
<protein>
    <recommendedName>
        <fullName evidence="8">Murein hydrolase effector protein LrgB</fullName>
    </recommendedName>
</protein>
<name>A0A0T6DMQ0_9GAMM</name>
<sequence length="232" mass="25847">MNVWSILCLIWTLAAYYMAKVIYVRYRKSWLNPAITVPVITLSLMIIFNISYDTYWKDTAWIVQLLAPATVAFAIPIYEYRRLIRQHALALTASITVGMVVGVLSIYLFTGLFHFDKTLTYSLMARSISTPFALDLSEKIHGSSSLVSLFTLITGMVGMILGDMILTFFRIRSHLANGIAFGNASHGFGTARASQRNEDEGVIASLTMILAGLFMVFLGPSLIHGVMLFEQV</sequence>
<dbReference type="Proteomes" id="UP000051202">
    <property type="component" value="Unassembled WGS sequence"/>
</dbReference>
<gene>
    <name evidence="6" type="ORF">AS194_12740</name>
</gene>
<evidence type="ECO:0000313" key="7">
    <source>
        <dbReference type="Proteomes" id="UP000051202"/>
    </source>
</evidence>
<feature type="transmembrane region" description="Helical" evidence="5">
    <location>
        <begin position="60"/>
        <end position="78"/>
    </location>
</feature>
<feature type="transmembrane region" description="Helical" evidence="5">
    <location>
        <begin position="202"/>
        <end position="223"/>
    </location>
</feature>
<keyword evidence="3 5" id="KW-1133">Transmembrane helix</keyword>
<keyword evidence="2 5" id="KW-0812">Transmembrane</keyword>
<feature type="transmembrane region" description="Helical" evidence="5">
    <location>
        <begin position="146"/>
        <end position="169"/>
    </location>
</feature>
<evidence type="ECO:0000256" key="1">
    <source>
        <dbReference type="ARBA" id="ARBA00004141"/>
    </source>
</evidence>
<dbReference type="InterPro" id="IPR007300">
    <property type="entry name" value="CidB/LrgB"/>
</dbReference>
<dbReference type="STRING" id="554343.AS194_12740"/>
<feature type="transmembrane region" description="Helical" evidence="5">
    <location>
        <begin position="90"/>
        <end position="115"/>
    </location>
</feature>
<dbReference type="PANTHER" id="PTHR30249">
    <property type="entry name" value="PUTATIVE SEROTONIN TRANSPORTER"/>
    <property type="match status" value="1"/>
</dbReference>
<organism evidence="6 7">
    <name type="scientific">Psychrobacter piscatorii</name>
    <dbReference type="NCBI Taxonomy" id="554343"/>
    <lineage>
        <taxon>Bacteria</taxon>
        <taxon>Pseudomonadati</taxon>
        <taxon>Pseudomonadota</taxon>
        <taxon>Gammaproteobacteria</taxon>
        <taxon>Moraxellales</taxon>
        <taxon>Moraxellaceae</taxon>
        <taxon>Psychrobacter</taxon>
    </lineage>
</organism>
<accession>A0A0T6DMQ0</accession>
<keyword evidence="4 5" id="KW-0472">Membrane</keyword>
<dbReference type="Pfam" id="PF04172">
    <property type="entry name" value="LrgB"/>
    <property type="match status" value="1"/>
</dbReference>
<dbReference type="PANTHER" id="PTHR30249:SF16">
    <property type="entry name" value="INNER MEMBRANE PROTEIN"/>
    <property type="match status" value="1"/>
</dbReference>
<evidence type="ECO:0008006" key="8">
    <source>
        <dbReference type="Google" id="ProtNLM"/>
    </source>
</evidence>
<evidence type="ECO:0000256" key="2">
    <source>
        <dbReference type="ARBA" id="ARBA00022692"/>
    </source>
</evidence>
<evidence type="ECO:0000313" key="6">
    <source>
        <dbReference type="EMBL" id="KRU21244.1"/>
    </source>
</evidence>
<keyword evidence="7" id="KW-1185">Reference proteome</keyword>
<feature type="transmembrane region" description="Helical" evidence="5">
    <location>
        <begin position="6"/>
        <end position="23"/>
    </location>
</feature>
<reference evidence="6 7" key="1">
    <citation type="submission" date="2015-11" db="EMBL/GenBank/DDBJ databases">
        <title>Permanent draft genome of Psychrobacter piscatorii LQ58.</title>
        <authorList>
            <person name="Zhou M."/>
            <person name="Dong B."/>
            <person name="Liu Q."/>
        </authorList>
    </citation>
    <scope>NUCLEOTIDE SEQUENCE [LARGE SCALE GENOMIC DNA]</scope>
    <source>
        <strain evidence="6 7">LQ58</strain>
    </source>
</reference>
<evidence type="ECO:0000256" key="5">
    <source>
        <dbReference type="SAM" id="Phobius"/>
    </source>
</evidence>